<gene>
    <name evidence="5" type="ORF">GB864_02995</name>
</gene>
<feature type="domain" description="MoaB/Mog" evidence="4">
    <location>
        <begin position="22"/>
        <end position="163"/>
    </location>
</feature>
<evidence type="ECO:0000256" key="1">
    <source>
        <dbReference type="ARBA" id="ARBA00005046"/>
    </source>
</evidence>
<dbReference type="InterPro" id="IPR036425">
    <property type="entry name" value="MoaB/Mog-like_dom_sf"/>
</dbReference>
<dbReference type="NCBIfam" id="TIGR00177">
    <property type="entry name" value="molyb_syn"/>
    <property type="match status" value="1"/>
</dbReference>
<evidence type="ECO:0000256" key="2">
    <source>
        <dbReference type="ARBA" id="ARBA00023150"/>
    </source>
</evidence>
<feature type="compositionally biased region" description="Basic and acidic residues" evidence="3">
    <location>
        <begin position="195"/>
        <end position="209"/>
    </location>
</feature>
<proteinExistence type="predicted"/>
<dbReference type="Gene3D" id="3.90.1170.40">
    <property type="entry name" value="Molybdopterin biosynthesis MoaE subunit"/>
    <property type="match status" value="1"/>
</dbReference>
<dbReference type="InterPro" id="IPR036563">
    <property type="entry name" value="MoaE_sf"/>
</dbReference>
<dbReference type="PANTHER" id="PTHR43764">
    <property type="entry name" value="MOLYBDENUM COFACTOR BIOSYNTHESIS"/>
    <property type="match status" value="1"/>
</dbReference>
<dbReference type="InterPro" id="IPR003448">
    <property type="entry name" value="Mopterin_biosynth_MoaE"/>
</dbReference>
<dbReference type="Pfam" id="PF00994">
    <property type="entry name" value="MoCF_biosynth"/>
    <property type="match status" value="1"/>
</dbReference>
<dbReference type="InterPro" id="IPR001453">
    <property type="entry name" value="MoaB/Mog_dom"/>
</dbReference>
<dbReference type="CDD" id="cd00886">
    <property type="entry name" value="MogA_MoaB"/>
    <property type="match status" value="1"/>
</dbReference>
<dbReference type="CDD" id="cd00756">
    <property type="entry name" value="MoaE"/>
    <property type="match status" value="1"/>
</dbReference>
<feature type="compositionally biased region" description="Low complexity" evidence="3">
    <location>
        <begin position="183"/>
        <end position="194"/>
    </location>
</feature>
<dbReference type="AlphaFoldDB" id="A0A6I4NYK9"/>
<dbReference type="InterPro" id="IPR051920">
    <property type="entry name" value="MPT_Adenylyltrnsfr/MoaC-Rel"/>
</dbReference>
<evidence type="ECO:0000313" key="6">
    <source>
        <dbReference type="Proteomes" id="UP000438182"/>
    </source>
</evidence>
<evidence type="ECO:0000259" key="4">
    <source>
        <dbReference type="SMART" id="SM00852"/>
    </source>
</evidence>
<dbReference type="SUPFAM" id="SSF53218">
    <property type="entry name" value="Molybdenum cofactor biosynthesis proteins"/>
    <property type="match status" value="1"/>
</dbReference>
<dbReference type="GO" id="GO:0006777">
    <property type="term" value="P:Mo-molybdopterin cofactor biosynthetic process"/>
    <property type="evidence" value="ECO:0007669"/>
    <property type="project" value="UniProtKB-KW"/>
</dbReference>
<organism evidence="5 6">
    <name type="scientific">Agromyces seonyuensis</name>
    <dbReference type="NCBI Taxonomy" id="2662446"/>
    <lineage>
        <taxon>Bacteria</taxon>
        <taxon>Bacillati</taxon>
        <taxon>Actinomycetota</taxon>
        <taxon>Actinomycetes</taxon>
        <taxon>Micrococcales</taxon>
        <taxon>Microbacteriaceae</taxon>
        <taxon>Agromyces</taxon>
    </lineage>
</organism>
<feature type="region of interest" description="Disordered" evidence="3">
    <location>
        <begin position="183"/>
        <end position="218"/>
    </location>
</feature>
<dbReference type="RefSeq" id="WP_160422869.1">
    <property type="nucleotide sequence ID" value="NZ_WSTA01000007.1"/>
</dbReference>
<dbReference type="Pfam" id="PF02391">
    <property type="entry name" value="MoaE"/>
    <property type="match status" value="1"/>
</dbReference>
<name>A0A6I4NYK9_9MICO</name>
<reference evidence="5 6" key="1">
    <citation type="submission" date="2019-12" db="EMBL/GenBank/DDBJ databases">
        <authorList>
            <person name="Kim Y.S."/>
        </authorList>
    </citation>
    <scope>NUCLEOTIDE SEQUENCE [LARGE SCALE GENOMIC DNA]</scope>
    <source>
        <strain evidence="5 6">MMS17-SY077</strain>
    </source>
</reference>
<evidence type="ECO:0000313" key="5">
    <source>
        <dbReference type="EMBL" id="MWB97525.1"/>
    </source>
</evidence>
<evidence type="ECO:0000256" key="3">
    <source>
        <dbReference type="SAM" id="MobiDB-lite"/>
    </source>
</evidence>
<dbReference type="EMBL" id="WSTA01000007">
    <property type="protein sequence ID" value="MWB97525.1"/>
    <property type="molecule type" value="Genomic_DNA"/>
</dbReference>
<dbReference type="SMART" id="SM00852">
    <property type="entry name" value="MoCF_biosynth"/>
    <property type="match status" value="1"/>
</dbReference>
<accession>A0A6I4NYK9</accession>
<dbReference type="Proteomes" id="UP000438182">
    <property type="component" value="Unassembled WGS sequence"/>
</dbReference>
<dbReference type="Gene3D" id="3.40.980.10">
    <property type="entry name" value="MoaB/Mog-like domain"/>
    <property type="match status" value="1"/>
</dbReference>
<keyword evidence="6" id="KW-1185">Reference proteome</keyword>
<dbReference type="SUPFAM" id="SSF54690">
    <property type="entry name" value="Molybdopterin synthase subunit MoaE"/>
    <property type="match status" value="1"/>
</dbReference>
<comment type="pathway">
    <text evidence="1">Cofactor biosynthesis; molybdopterin biosynthesis.</text>
</comment>
<dbReference type="PANTHER" id="PTHR43764:SF1">
    <property type="entry name" value="MOLYBDOPTERIN MOLYBDOTRANSFERASE"/>
    <property type="match status" value="1"/>
</dbReference>
<comment type="caution">
    <text evidence="5">The sequence shown here is derived from an EMBL/GenBank/DDBJ whole genome shotgun (WGS) entry which is preliminary data.</text>
</comment>
<protein>
    <submittedName>
        <fullName evidence="5">Molybdenum cofactor biosynthesis protein MoaB</fullName>
    </submittedName>
</protein>
<keyword evidence="2" id="KW-0501">Molybdenum cofactor biosynthesis</keyword>
<sequence>MPEHRAPYSGAPNQDASPRRVAVVIASNRAAAGVYPDDTGPMIAEWAAERGWTSTVSVVPDGPAVGTALRTAIASGASLVLSSGGTGVSPTDRTPEEAAPLLDHELPGLMEEFRRRGAARRSNALLSRGVAGIAGRSLVVTLPGSPGAVREGLALLDELVDHVLDQLDGGDHVRMPDVPGVAAGTASAATAPAPAHDHGQPHGHGHADAHGATSPEEEAGRVAFARVSETTVSVEECAAAVAGDADGAVVTFAGVVRDHDDGRGVRRLEYTGHPDAERIIGEVCRAVAREHPAVAIAAAHRVGPLGIGDLALACAVASAHRAEAFAACAALVDRIKAETPIWKEQFFDDGSAEWVGALG</sequence>